<feature type="domain" description="tRNA/rRNA methyltransferase SpoU type" evidence="4">
    <location>
        <begin position="109"/>
        <end position="242"/>
    </location>
</feature>
<feature type="domain" description="MRM3-like substrate binding" evidence="5">
    <location>
        <begin position="5"/>
        <end position="90"/>
    </location>
</feature>
<evidence type="ECO:0000256" key="3">
    <source>
        <dbReference type="ARBA" id="ARBA00022679"/>
    </source>
</evidence>
<dbReference type="GO" id="GO:0032259">
    <property type="term" value="P:methylation"/>
    <property type="evidence" value="ECO:0007669"/>
    <property type="project" value="UniProtKB-KW"/>
</dbReference>
<protein>
    <submittedName>
        <fullName evidence="6">RNA methyltransferase, TrmH family</fullName>
    </submittedName>
</protein>
<gene>
    <name evidence="6" type="ORF">SAMN05421823_102455</name>
</gene>
<keyword evidence="3 6" id="KW-0808">Transferase</keyword>
<accession>A0A1G9AZ26</accession>
<dbReference type="GO" id="GO:0003723">
    <property type="term" value="F:RNA binding"/>
    <property type="evidence" value="ECO:0007669"/>
    <property type="project" value="InterPro"/>
</dbReference>
<dbReference type="GO" id="GO:0008173">
    <property type="term" value="F:RNA methyltransferase activity"/>
    <property type="evidence" value="ECO:0007669"/>
    <property type="project" value="InterPro"/>
</dbReference>
<dbReference type="EMBL" id="FNFO01000002">
    <property type="protein sequence ID" value="SDK32596.1"/>
    <property type="molecule type" value="Genomic_DNA"/>
</dbReference>
<dbReference type="InterPro" id="IPR001537">
    <property type="entry name" value="SpoU_MeTrfase"/>
</dbReference>
<dbReference type="Gene3D" id="3.40.1280.10">
    <property type="match status" value="1"/>
</dbReference>
<dbReference type="InterPro" id="IPR029026">
    <property type="entry name" value="tRNA_m1G_MTases_N"/>
</dbReference>
<organism evidence="6 7">
    <name type="scientific">Catalinimonas alkaloidigena</name>
    <dbReference type="NCBI Taxonomy" id="1075417"/>
    <lineage>
        <taxon>Bacteria</taxon>
        <taxon>Pseudomonadati</taxon>
        <taxon>Bacteroidota</taxon>
        <taxon>Cytophagia</taxon>
        <taxon>Cytophagales</taxon>
        <taxon>Catalimonadaceae</taxon>
        <taxon>Catalinimonas</taxon>
    </lineage>
</organism>
<dbReference type="InterPro" id="IPR029064">
    <property type="entry name" value="Ribosomal_eL30-like_sf"/>
</dbReference>
<dbReference type="GO" id="GO:0006396">
    <property type="term" value="P:RNA processing"/>
    <property type="evidence" value="ECO:0007669"/>
    <property type="project" value="InterPro"/>
</dbReference>
<dbReference type="PANTHER" id="PTHR43191">
    <property type="entry name" value="RRNA METHYLTRANSFERASE 3"/>
    <property type="match status" value="1"/>
</dbReference>
<evidence type="ECO:0000259" key="4">
    <source>
        <dbReference type="Pfam" id="PF00588"/>
    </source>
</evidence>
<dbReference type="InterPro" id="IPR051259">
    <property type="entry name" value="rRNA_Methyltransferase"/>
</dbReference>
<proteinExistence type="inferred from homology"/>
<reference evidence="6 7" key="1">
    <citation type="submission" date="2016-10" db="EMBL/GenBank/DDBJ databases">
        <authorList>
            <person name="de Groot N.N."/>
        </authorList>
    </citation>
    <scope>NUCLEOTIDE SEQUENCE [LARGE SCALE GENOMIC DNA]</scope>
    <source>
        <strain evidence="6 7">DSM 25186</strain>
    </source>
</reference>
<sequence length="250" mass="27056">MLSKNFLKYINALQQKKHRKLHEAFLVEGEKSVAELLASTTYQASHVLGTAEFLQTHRSAQGASGIEWIEASPAELQKAGTFKTAQQALAIAKIPAAPSSPTFPLQQWVLALDGVNDPGNLGTLIRIADWYGFADLICSPDTVDVYNPKTISASMGSFLRVRVHYAALESYLDQCPQPVLGAYLEGESVHTARLPQAGVLVMGSEAHGIRPALSARITQKVTIPRFGAAESLNVAVATAILCDRIRQQHP</sequence>
<dbReference type="SUPFAM" id="SSF75217">
    <property type="entry name" value="alpha/beta knot"/>
    <property type="match status" value="1"/>
</dbReference>
<name>A0A1G9AZ26_9BACT</name>
<dbReference type="PANTHER" id="PTHR43191:SF2">
    <property type="entry name" value="RRNA METHYLTRANSFERASE 3, MITOCHONDRIAL"/>
    <property type="match status" value="1"/>
</dbReference>
<dbReference type="Pfam" id="PF22435">
    <property type="entry name" value="MRM3-like_sub_bind"/>
    <property type="match status" value="1"/>
</dbReference>
<evidence type="ECO:0000259" key="5">
    <source>
        <dbReference type="Pfam" id="PF22435"/>
    </source>
</evidence>
<dbReference type="Gene3D" id="3.30.1330.30">
    <property type="match status" value="1"/>
</dbReference>
<dbReference type="AlphaFoldDB" id="A0A1G9AZ26"/>
<evidence type="ECO:0000313" key="6">
    <source>
        <dbReference type="EMBL" id="SDK32596.1"/>
    </source>
</evidence>
<dbReference type="InterPro" id="IPR053888">
    <property type="entry name" value="MRM3-like_sub_bind"/>
</dbReference>
<evidence type="ECO:0000256" key="1">
    <source>
        <dbReference type="ARBA" id="ARBA00007228"/>
    </source>
</evidence>
<dbReference type="OrthoDB" id="9785673at2"/>
<keyword evidence="2 6" id="KW-0489">Methyltransferase</keyword>
<dbReference type="Pfam" id="PF00588">
    <property type="entry name" value="SpoU_methylase"/>
    <property type="match status" value="1"/>
</dbReference>
<evidence type="ECO:0000313" key="7">
    <source>
        <dbReference type="Proteomes" id="UP000198510"/>
    </source>
</evidence>
<dbReference type="STRING" id="1075417.SAMN05421823_102455"/>
<dbReference type="RefSeq" id="WP_089680125.1">
    <property type="nucleotide sequence ID" value="NZ_FNFO01000002.1"/>
</dbReference>
<dbReference type="SUPFAM" id="SSF55315">
    <property type="entry name" value="L30e-like"/>
    <property type="match status" value="1"/>
</dbReference>
<keyword evidence="7" id="KW-1185">Reference proteome</keyword>
<dbReference type="CDD" id="cd18109">
    <property type="entry name" value="SpoU-like_RNA-MTase"/>
    <property type="match status" value="1"/>
</dbReference>
<comment type="similarity">
    <text evidence="1">Belongs to the class IV-like SAM-binding methyltransferase superfamily. RNA methyltransferase TrmH family.</text>
</comment>
<dbReference type="Proteomes" id="UP000198510">
    <property type="component" value="Unassembled WGS sequence"/>
</dbReference>
<dbReference type="InterPro" id="IPR029028">
    <property type="entry name" value="Alpha/beta_knot_MTases"/>
</dbReference>
<evidence type="ECO:0000256" key="2">
    <source>
        <dbReference type="ARBA" id="ARBA00022603"/>
    </source>
</evidence>